<sequence>MTELKLTPEEVRQVAVDDRRFKLQTKFDLESGQGVLPFTNERFFEQSNPIVRSALFSAGKIPKGLFFQEWTEIFSLGSGSIWYRGPALSTDHELVLARIMVLARGRSLTQSVKVKQADVCRWLKLDDSGANFKKARRILDDLAGGELRISSKPALKRLYNLLTRPPLGLPDRDFFLEYIKNRYGDQIKEIAAAIESDDTVVDISMRFLTNQAKNHKTGRLLLNLDPIAAIFFDGVNTTLVPFEIMDQLDRFGTKLLPFIASHRDGVWPIGLEKYHEFSGSKSEYQKVKRRVKSDLKKRFEDWQSKAWIEPGWDISRNDDGDEIVRGLKIGAKVRIRSELEILTAVGDDLEDAEDIDAAEAESA</sequence>
<dbReference type="EMBL" id="CP015879">
    <property type="protein sequence ID" value="ANI18726.1"/>
    <property type="molecule type" value="Genomic_DNA"/>
</dbReference>
<dbReference type="AlphaFoldDB" id="A0A1A9KLP0"/>
<name>A0A1A9KLP0_9PSED</name>
<gene>
    <name evidence="1" type="ORF">A9C11_32190</name>
</gene>
<proteinExistence type="predicted"/>
<organism evidence="1 2">
    <name type="scientific">Pseudomonas citronellolis</name>
    <dbReference type="NCBI Taxonomy" id="53408"/>
    <lineage>
        <taxon>Bacteria</taxon>
        <taxon>Pseudomonadati</taxon>
        <taxon>Pseudomonadota</taxon>
        <taxon>Gammaproteobacteria</taxon>
        <taxon>Pseudomonadales</taxon>
        <taxon>Pseudomonadaceae</taxon>
        <taxon>Pseudomonas</taxon>
    </lineage>
</organism>
<evidence type="ECO:0000313" key="2">
    <source>
        <dbReference type="Proteomes" id="UP000077748"/>
    </source>
</evidence>
<geneLocation type="plasmid" evidence="2">
    <name>prbl16</name>
</geneLocation>
<keyword evidence="1" id="KW-0614">Plasmid</keyword>
<dbReference type="RefSeq" id="WP_010794451.1">
    <property type="nucleotide sequence ID" value="NZ_CP015879.1"/>
</dbReference>
<protein>
    <submittedName>
        <fullName evidence="1">TrfA</fullName>
    </submittedName>
</protein>
<dbReference type="Proteomes" id="UP000077748">
    <property type="component" value="Plasmid pRBL16"/>
</dbReference>
<dbReference type="GeneID" id="93444675"/>
<accession>A0A1A9KLP0</accession>
<evidence type="ECO:0000313" key="1">
    <source>
        <dbReference type="EMBL" id="ANI18726.1"/>
    </source>
</evidence>
<reference evidence="1 2" key="1">
    <citation type="submission" date="2016-05" db="EMBL/GenBank/DDBJ databases">
        <title>Genome Sequence of Pseudomonas citronellolis Strain SJTE-3, an Estrogens and Persistent Organic Pollutants degradation strain.</title>
        <authorList>
            <person name="Liang R."/>
        </authorList>
    </citation>
    <scope>NUCLEOTIDE SEQUENCE [LARGE SCALE GENOMIC DNA]</scope>
    <source>
        <strain evidence="1 2">SJTE-3</strain>
        <plasmid evidence="2">Plasmid prbl16</plasmid>
    </source>
</reference>